<proteinExistence type="inferred from homology"/>
<dbReference type="InterPro" id="IPR015864">
    <property type="entry name" value="FAD_synthase"/>
</dbReference>
<evidence type="ECO:0000256" key="6">
    <source>
        <dbReference type="ARBA" id="ARBA00022695"/>
    </source>
</evidence>
<keyword evidence="9 14" id="KW-0274">FAD</keyword>
<keyword evidence="17" id="KW-1185">Reference proteome</keyword>
<accession>A0A1T4MEK4</accession>
<dbReference type="GO" id="GO:0006747">
    <property type="term" value="P:FAD biosynthetic process"/>
    <property type="evidence" value="ECO:0007669"/>
    <property type="project" value="UniProtKB-UniRule"/>
</dbReference>
<comment type="pathway">
    <text evidence="2 14">Cofactor biosynthesis; FMN biosynthesis; FMN from riboflavin (ATP route): step 1/1.</text>
</comment>
<dbReference type="EC" id="2.7.7.2" evidence="14"/>
<keyword evidence="8 14" id="KW-0418">Kinase</keyword>
<evidence type="ECO:0000256" key="1">
    <source>
        <dbReference type="ARBA" id="ARBA00004726"/>
    </source>
</evidence>
<dbReference type="CDD" id="cd02064">
    <property type="entry name" value="FAD_synthetase_N"/>
    <property type="match status" value="1"/>
</dbReference>
<dbReference type="InterPro" id="IPR002606">
    <property type="entry name" value="Riboflavin_kinase_bac"/>
</dbReference>
<dbReference type="GO" id="GO:0005524">
    <property type="term" value="F:ATP binding"/>
    <property type="evidence" value="ECO:0007669"/>
    <property type="project" value="UniProtKB-UniRule"/>
</dbReference>
<dbReference type="Pfam" id="PF01687">
    <property type="entry name" value="Flavokinase"/>
    <property type="match status" value="1"/>
</dbReference>
<dbReference type="GO" id="GO:0009398">
    <property type="term" value="P:FMN biosynthetic process"/>
    <property type="evidence" value="ECO:0007669"/>
    <property type="project" value="UniProtKB-UniRule"/>
</dbReference>
<sequence>MIIVNDIDELNTLDIGNSAVTIGKFDGLHRGHRLLVNRICMLKEKGLSSVVCMIEMGKNGIISHEERDMVLESMGVDYLVIMRFTEEFAKMSPEEFIFKFLKDKLSAKEVVVGSDFRFGYKREGNVGTLKKFEDKYDYKCEFYDKLEYNGEVISSTIIRDALADGNILLVKAMLGRDYKIEGEIIHGQHMGTGIGFPTINLSFEKERIVPRCGVYASRIKIAGNEYKGISNIGRKPTAGEFDVNVETNIFDFDKDVYGENAEVIPEKFIRDEMKFGSFEELKNQIARDVESVKKAFEYGL</sequence>
<evidence type="ECO:0000259" key="15">
    <source>
        <dbReference type="SMART" id="SM00904"/>
    </source>
</evidence>
<evidence type="ECO:0000256" key="11">
    <source>
        <dbReference type="ARBA" id="ARBA00023268"/>
    </source>
</evidence>
<comment type="pathway">
    <text evidence="1 14">Cofactor biosynthesis; FAD biosynthesis; FAD from FMN: step 1/1.</text>
</comment>
<dbReference type="UniPathway" id="UPA00276">
    <property type="reaction ID" value="UER00406"/>
</dbReference>
<evidence type="ECO:0000313" key="16">
    <source>
        <dbReference type="EMBL" id="SJZ65372.1"/>
    </source>
</evidence>
<dbReference type="Gene3D" id="3.40.50.620">
    <property type="entry name" value="HUPs"/>
    <property type="match status" value="1"/>
</dbReference>
<keyword evidence="5 14" id="KW-0808">Transferase</keyword>
<evidence type="ECO:0000256" key="13">
    <source>
        <dbReference type="ARBA" id="ARBA00049494"/>
    </source>
</evidence>
<evidence type="ECO:0000256" key="7">
    <source>
        <dbReference type="ARBA" id="ARBA00022741"/>
    </source>
</evidence>
<evidence type="ECO:0000256" key="14">
    <source>
        <dbReference type="PIRNR" id="PIRNR004491"/>
    </source>
</evidence>
<evidence type="ECO:0000256" key="12">
    <source>
        <dbReference type="ARBA" id="ARBA00047880"/>
    </source>
</evidence>
<evidence type="ECO:0000256" key="4">
    <source>
        <dbReference type="ARBA" id="ARBA00022643"/>
    </source>
</evidence>
<dbReference type="NCBIfam" id="NF004162">
    <property type="entry name" value="PRK05627.1-5"/>
    <property type="match status" value="1"/>
</dbReference>
<dbReference type="SUPFAM" id="SSF82114">
    <property type="entry name" value="Riboflavin kinase-like"/>
    <property type="match status" value="1"/>
</dbReference>
<comment type="similarity">
    <text evidence="14">Belongs to the ribF family.</text>
</comment>
<evidence type="ECO:0000256" key="3">
    <source>
        <dbReference type="ARBA" id="ARBA00022630"/>
    </source>
</evidence>
<keyword evidence="7 14" id="KW-0547">Nucleotide-binding</keyword>
<keyword evidence="3 14" id="KW-0285">Flavoprotein</keyword>
<keyword evidence="6 14" id="KW-0548">Nucleotidyltransferase</keyword>
<comment type="catalytic activity">
    <reaction evidence="12 14">
        <text>riboflavin + ATP = FMN + ADP + H(+)</text>
        <dbReference type="Rhea" id="RHEA:14357"/>
        <dbReference type="ChEBI" id="CHEBI:15378"/>
        <dbReference type="ChEBI" id="CHEBI:30616"/>
        <dbReference type="ChEBI" id="CHEBI:57986"/>
        <dbReference type="ChEBI" id="CHEBI:58210"/>
        <dbReference type="ChEBI" id="CHEBI:456216"/>
        <dbReference type="EC" id="2.7.1.26"/>
    </reaction>
</comment>
<keyword evidence="11" id="KW-0511">Multifunctional enzyme</keyword>
<dbReference type="Pfam" id="PF06574">
    <property type="entry name" value="FAD_syn"/>
    <property type="match status" value="1"/>
</dbReference>
<evidence type="ECO:0000256" key="9">
    <source>
        <dbReference type="ARBA" id="ARBA00022827"/>
    </source>
</evidence>
<evidence type="ECO:0000256" key="5">
    <source>
        <dbReference type="ARBA" id="ARBA00022679"/>
    </source>
</evidence>
<dbReference type="InterPro" id="IPR023468">
    <property type="entry name" value="Riboflavin_kinase"/>
</dbReference>
<reference evidence="16 17" key="1">
    <citation type="submission" date="2017-02" db="EMBL/GenBank/DDBJ databases">
        <authorList>
            <person name="Peterson S.W."/>
        </authorList>
    </citation>
    <scope>NUCLEOTIDE SEQUENCE [LARGE SCALE GENOMIC DNA]</scope>
    <source>
        <strain evidence="16 17">ATCC 17233</strain>
    </source>
</reference>
<dbReference type="EMBL" id="FUXA01000007">
    <property type="protein sequence ID" value="SJZ65372.1"/>
    <property type="molecule type" value="Genomic_DNA"/>
</dbReference>
<dbReference type="InterPro" id="IPR015865">
    <property type="entry name" value="Riboflavin_kinase_bac/euk"/>
</dbReference>
<evidence type="ECO:0000313" key="17">
    <source>
        <dbReference type="Proteomes" id="UP000189857"/>
    </source>
</evidence>
<name>A0A1T4MEK4_9FIRM</name>
<dbReference type="PIRSF" id="PIRSF004491">
    <property type="entry name" value="FAD_Synth"/>
    <property type="match status" value="1"/>
</dbReference>
<dbReference type="NCBIfam" id="TIGR00083">
    <property type="entry name" value="ribF"/>
    <property type="match status" value="1"/>
</dbReference>
<dbReference type="PANTHER" id="PTHR22749">
    <property type="entry name" value="RIBOFLAVIN KINASE/FMN ADENYLYLTRANSFERASE"/>
    <property type="match status" value="1"/>
</dbReference>
<evidence type="ECO:0000256" key="10">
    <source>
        <dbReference type="ARBA" id="ARBA00022840"/>
    </source>
</evidence>
<dbReference type="Proteomes" id="UP000189857">
    <property type="component" value="Unassembled WGS sequence"/>
</dbReference>
<dbReference type="InterPro" id="IPR023465">
    <property type="entry name" value="Riboflavin_kinase_dom_sf"/>
</dbReference>
<keyword evidence="10 14" id="KW-0067">ATP-binding</keyword>
<protein>
    <recommendedName>
        <fullName evidence="14">Riboflavin biosynthesis protein</fullName>
    </recommendedName>
    <domain>
        <recommendedName>
            <fullName evidence="14">Riboflavin kinase</fullName>
            <ecNumber evidence="14">2.7.1.26</ecNumber>
        </recommendedName>
        <alternativeName>
            <fullName evidence="14">Flavokinase</fullName>
        </alternativeName>
    </domain>
    <domain>
        <recommendedName>
            <fullName evidence="14">FMN adenylyltransferase</fullName>
            <ecNumber evidence="14">2.7.7.2</ecNumber>
        </recommendedName>
        <alternativeName>
            <fullName evidence="14">FAD pyrophosphorylase</fullName>
        </alternativeName>
        <alternativeName>
            <fullName evidence="14">FAD synthase</fullName>
        </alternativeName>
    </domain>
</protein>
<dbReference type="GO" id="GO:0008531">
    <property type="term" value="F:riboflavin kinase activity"/>
    <property type="evidence" value="ECO:0007669"/>
    <property type="project" value="UniProtKB-UniRule"/>
</dbReference>
<dbReference type="InterPro" id="IPR014729">
    <property type="entry name" value="Rossmann-like_a/b/a_fold"/>
</dbReference>
<gene>
    <name evidence="16" type="ORF">SAMN02745110_01186</name>
</gene>
<dbReference type="UniPathway" id="UPA00277">
    <property type="reaction ID" value="UER00407"/>
</dbReference>
<dbReference type="AlphaFoldDB" id="A0A1T4MEK4"/>
<dbReference type="SUPFAM" id="SSF52374">
    <property type="entry name" value="Nucleotidylyl transferase"/>
    <property type="match status" value="1"/>
</dbReference>
<organism evidence="16 17">
    <name type="scientific">Eubacterium ruminantium</name>
    <dbReference type="NCBI Taxonomy" id="42322"/>
    <lineage>
        <taxon>Bacteria</taxon>
        <taxon>Bacillati</taxon>
        <taxon>Bacillota</taxon>
        <taxon>Clostridia</taxon>
        <taxon>Eubacteriales</taxon>
        <taxon>Eubacteriaceae</taxon>
        <taxon>Eubacterium</taxon>
    </lineage>
</organism>
<dbReference type="GO" id="GO:0009231">
    <property type="term" value="P:riboflavin biosynthetic process"/>
    <property type="evidence" value="ECO:0007669"/>
    <property type="project" value="InterPro"/>
</dbReference>
<evidence type="ECO:0000256" key="2">
    <source>
        <dbReference type="ARBA" id="ARBA00005201"/>
    </source>
</evidence>
<dbReference type="EC" id="2.7.1.26" evidence="14"/>
<dbReference type="PANTHER" id="PTHR22749:SF6">
    <property type="entry name" value="RIBOFLAVIN KINASE"/>
    <property type="match status" value="1"/>
</dbReference>
<dbReference type="GO" id="GO:0003919">
    <property type="term" value="F:FMN adenylyltransferase activity"/>
    <property type="evidence" value="ECO:0007669"/>
    <property type="project" value="UniProtKB-UniRule"/>
</dbReference>
<dbReference type="SMART" id="SM00904">
    <property type="entry name" value="Flavokinase"/>
    <property type="match status" value="1"/>
</dbReference>
<feature type="domain" description="Riboflavin kinase" evidence="15">
    <location>
        <begin position="173"/>
        <end position="297"/>
    </location>
</feature>
<dbReference type="OrthoDB" id="9803667at2"/>
<dbReference type="RefSeq" id="WP_078787032.1">
    <property type="nucleotide sequence ID" value="NZ_FMTO01000006.1"/>
</dbReference>
<comment type="catalytic activity">
    <reaction evidence="13 14">
        <text>FMN + ATP + H(+) = FAD + diphosphate</text>
        <dbReference type="Rhea" id="RHEA:17237"/>
        <dbReference type="ChEBI" id="CHEBI:15378"/>
        <dbReference type="ChEBI" id="CHEBI:30616"/>
        <dbReference type="ChEBI" id="CHEBI:33019"/>
        <dbReference type="ChEBI" id="CHEBI:57692"/>
        <dbReference type="ChEBI" id="CHEBI:58210"/>
        <dbReference type="EC" id="2.7.7.2"/>
    </reaction>
</comment>
<keyword evidence="4 14" id="KW-0288">FMN</keyword>
<dbReference type="Gene3D" id="2.40.30.30">
    <property type="entry name" value="Riboflavin kinase-like"/>
    <property type="match status" value="1"/>
</dbReference>
<evidence type="ECO:0000256" key="8">
    <source>
        <dbReference type="ARBA" id="ARBA00022777"/>
    </source>
</evidence>